<dbReference type="Proteomes" id="UP000292209">
    <property type="component" value="Unassembled WGS sequence"/>
</dbReference>
<evidence type="ECO:0000313" key="1">
    <source>
        <dbReference type="EMBL" id="RZS98622.1"/>
    </source>
</evidence>
<name>A0A4Q7PI91_9BACT</name>
<proteinExistence type="predicted"/>
<dbReference type="AlphaFoldDB" id="A0A4Q7PI91"/>
<comment type="caution">
    <text evidence="1">The sequence shown here is derived from an EMBL/GenBank/DDBJ whole genome shotgun (WGS) entry which is preliminary data.</text>
</comment>
<dbReference type="OrthoDB" id="826073at2"/>
<reference evidence="1 2" key="1">
    <citation type="submission" date="2019-02" db="EMBL/GenBank/DDBJ databases">
        <title>Genomic Encyclopedia of Archaeal and Bacterial Type Strains, Phase II (KMG-II): from individual species to whole genera.</title>
        <authorList>
            <person name="Goeker M."/>
        </authorList>
    </citation>
    <scope>NUCLEOTIDE SEQUENCE [LARGE SCALE GENOMIC DNA]</scope>
    <source>
        <strain evidence="1 2">DSM 21411</strain>
    </source>
</reference>
<evidence type="ECO:0000313" key="2">
    <source>
        <dbReference type="Proteomes" id="UP000292209"/>
    </source>
</evidence>
<accession>A0A4Q7PI91</accession>
<gene>
    <name evidence="1" type="ORF">BC751_4287</name>
</gene>
<organism evidence="1 2">
    <name type="scientific">Cecembia calidifontis</name>
    <dbReference type="NCBI Taxonomy" id="1187080"/>
    <lineage>
        <taxon>Bacteria</taxon>
        <taxon>Pseudomonadati</taxon>
        <taxon>Bacteroidota</taxon>
        <taxon>Cytophagia</taxon>
        <taxon>Cytophagales</taxon>
        <taxon>Cyclobacteriaceae</taxon>
        <taxon>Cecembia</taxon>
    </lineage>
</organism>
<dbReference type="EMBL" id="SGXG01000001">
    <property type="protein sequence ID" value="RZS98622.1"/>
    <property type="molecule type" value="Genomic_DNA"/>
</dbReference>
<dbReference type="RefSeq" id="WP_130277286.1">
    <property type="nucleotide sequence ID" value="NZ_SGXG01000001.1"/>
</dbReference>
<sequence>MFEGPDYPKPLDESQFEEWLEKGRSSKIPFAYLLVFWDELEGKYLPYFTEDRSEIQRYPRLGSSPENQLLVAAYDLYSESRVL</sequence>
<keyword evidence="2" id="KW-1185">Reference proteome</keyword>
<protein>
    <submittedName>
        <fullName evidence="1">Uncharacterized protein</fullName>
    </submittedName>
</protein>